<protein>
    <submittedName>
        <fullName evidence="1">Uncharacterized protein</fullName>
    </submittedName>
</protein>
<keyword evidence="2" id="KW-1185">Reference proteome</keyword>
<comment type="caution">
    <text evidence="1">The sequence shown here is derived from an EMBL/GenBank/DDBJ whole genome shotgun (WGS) entry which is preliminary data.</text>
</comment>
<evidence type="ECO:0000313" key="1">
    <source>
        <dbReference type="EMBL" id="MFD2051918.1"/>
    </source>
</evidence>
<dbReference type="RefSeq" id="WP_167481048.1">
    <property type="nucleotide sequence ID" value="NZ_JBHUGY010000003.1"/>
</dbReference>
<reference evidence="2" key="1">
    <citation type="journal article" date="2019" name="Int. J. Syst. Evol. Microbiol.">
        <title>The Global Catalogue of Microorganisms (GCM) 10K type strain sequencing project: providing services to taxonomists for standard genome sequencing and annotation.</title>
        <authorList>
            <consortium name="The Broad Institute Genomics Platform"/>
            <consortium name="The Broad Institute Genome Sequencing Center for Infectious Disease"/>
            <person name="Wu L."/>
            <person name="Ma J."/>
        </authorList>
    </citation>
    <scope>NUCLEOTIDE SEQUENCE [LARGE SCALE GENOMIC DNA]</scope>
    <source>
        <strain evidence="2">CGMCC 1.16226</strain>
    </source>
</reference>
<sequence length="56" mass="5638">MNIVTTTSAVARTAAPLGTPAPVAFGNGQAIYQAATQILPFLSRASLSPPLSCVPP</sequence>
<name>A0ABW4W7D3_9HYPH</name>
<gene>
    <name evidence="1" type="ORF">ACFSQT_01715</name>
</gene>
<proteinExistence type="predicted"/>
<evidence type="ECO:0000313" key="2">
    <source>
        <dbReference type="Proteomes" id="UP001597349"/>
    </source>
</evidence>
<accession>A0ABW4W7D3</accession>
<organism evidence="1 2">
    <name type="scientific">Mesorhizobium calcicola</name>
    <dbReference type="NCBI Taxonomy" id="1300310"/>
    <lineage>
        <taxon>Bacteria</taxon>
        <taxon>Pseudomonadati</taxon>
        <taxon>Pseudomonadota</taxon>
        <taxon>Alphaproteobacteria</taxon>
        <taxon>Hyphomicrobiales</taxon>
        <taxon>Phyllobacteriaceae</taxon>
        <taxon>Mesorhizobium</taxon>
    </lineage>
</organism>
<dbReference type="EMBL" id="JBHUGY010000003">
    <property type="protein sequence ID" value="MFD2051918.1"/>
    <property type="molecule type" value="Genomic_DNA"/>
</dbReference>
<dbReference type="Proteomes" id="UP001597349">
    <property type="component" value="Unassembled WGS sequence"/>
</dbReference>